<organism evidence="1 2">
    <name type="scientific">Citrus sinensis</name>
    <name type="common">Sweet orange</name>
    <name type="synonym">Citrus aurantium var. sinensis</name>
    <dbReference type="NCBI Taxonomy" id="2711"/>
    <lineage>
        <taxon>Eukaryota</taxon>
        <taxon>Viridiplantae</taxon>
        <taxon>Streptophyta</taxon>
        <taxon>Embryophyta</taxon>
        <taxon>Tracheophyta</taxon>
        <taxon>Spermatophyta</taxon>
        <taxon>Magnoliopsida</taxon>
        <taxon>eudicotyledons</taxon>
        <taxon>Gunneridae</taxon>
        <taxon>Pentapetalae</taxon>
        <taxon>rosids</taxon>
        <taxon>malvids</taxon>
        <taxon>Sapindales</taxon>
        <taxon>Rutaceae</taxon>
        <taxon>Aurantioideae</taxon>
        <taxon>Citrus</taxon>
    </lineage>
</organism>
<gene>
    <name evidence="1" type="ORF">KPL71_004961</name>
</gene>
<keyword evidence="2" id="KW-1185">Reference proteome</keyword>
<protein>
    <submittedName>
        <fullName evidence="1">BED-type domain-containing protein</fullName>
    </submittedName>
</protein>
<dbReference type="EMBL" id="CM039171">
    <property type="protein sequence ID" value="KAH9794635.1"/>
    <property type="molecule type" value="Genomic_DNA"/>
</dbReference>
<reference evidence="2" key="1">
    <citation type="journal article" date="2023" name="Hortic. Res.">
        <title>A chromosome-level phased genome enabling allele-level studies in sweet orange: a case study on citrus Huanglongbing tolerance.</title>
        <authorList>
            <person name="Wu B."/>
            <person name="Yu Q."/>
            <person name="Deng Z."/>
            <person name="Duan Y."/>
            <person name="Luo F."/>
            <person name="Gmitter F. Jr."/>
        </authorList>
    </citation>
    <scope>NUCLEOTIDE SEQUENCE [LARGE SCALE GENOMIC DNA]</scope>
    <source>
        <strain evidence="2">cv. Valencia</strain>
    </source>
</reference>
<comment type="caution">
    <text evidence="1">The sequence shown here is derived from an EMBL/GenBank/DDBJ whole genome shotgun (WGS) entry which is preliminary data.</text>
</comment>
<accession>A0ACB8NB78</accession>
<evidence type="ECO:0000313" key="1">
    <source>
        <dbReference type="EMBL" id="KAH9794635.1"/>
    </source>
</evidence>
<dbReference type="Proteomes" id="UP000829398">
    <property type="component" value="Chromosome 2"/>
</dbReference>
<sequence length="626" mass="71793">MSDDEDQSVQIERTHRGKEKAKRKRPPMKKRSAVWNHFTLLEDNPNKCMCNYCGKQYQYHSRLDGITNMTRHIKTCESYKTFRAQQSRSQQNLKSEGGEENASNLVLGKGWSQDACRRAVTKMIIMGELLFSFVDNKGFRHFCSVVIPQFVMPSRRTIGRDVMELFLEEKTMLKSFICNNKQRVSLTTNLWTSVQNMSYMVITTHFIDSDWCLNRRIISFSAIEDHRGKSIGLRELHASVTAIRNAVKYVRSSSMRLRTFKQCAEQVNCPKGIFVLDCPTRWNSTYLMLMTTLKFQTAFDRMAEVDKPYEAYFAEKENNVRRVGSPGPDVWESAERIVKFLKVFYDATLLFSASLSVTSNLCYDTIGLIESSLTALHESTDPWVSSMTYSIREKIDKYWEFTGKINKMLIIASILDPRAKIDFAKHIFEIIFGNDSLMVEQMTKAVKDLLNEFYDAYSAFSASSTPSMYGESGLSGSYGGTSSSQRFTIEDNLVDVAGDECDDAFQVSRLFFGYARKVSIQNESRRVVFEVERSLKNPVEDPSNLKLNVLLKWRVNESRYPILEKIARDVLVVPVSTVSKLFANLVYNLQEDINEQMFHMELQEELIRSQASTVEAVSADIGVMDV</sequence>
<proteinExistence type="predicted"/>
<evidence type="ECO:0000313" key="2">
    <source>
        <dbReference type="Proteomes" id="UP000829398"/>
    </source>
</evidence>
<name>A0ACB8NB78_CITSI</name>